<dbReference type="EMBL" id="CM010718">
    <property type="protein sequence ID" value="RZC58938.1"/>
    <property type="molecule type" value="Genomic_DNA"/>
</dbReference>
<dbReference type="InterPro" id="IPR009606">
    <property type="entry name" value="DEAL/Modifying_wall_lignin1/2"/>
</dbReference>
<dbReference type="PANTHER" id="PTHR31769">
    <property type="entry name" value="OS07G0462200 PROTEIN-RELATED"/>
    <property type="match status" value="1"/>
</dbReference>
<name>A0A4Y7JGL4_PAPSO</name>
<protein>
    <recommendedName>
        <fullName evidence="11">CASP-like protein</fullName>
    </recommendedName>
</protein>
<comment type="similarity">
    <text evidence="6">Belongs to the DESIGUAL family.</text>
</comment>
<dbReference type="GO" id="GO:0012505">
    <property type="term" value="C:endomembrane system"/>
    <property type="evidence" value="ECO:0007669"/>
    <property type="project" value="UniProtKB-SubCell"/>
</dbReference>
<proteinExistence type="inferred from homology"/>
<evidence type="ECO:0000256" key="6">
    <source>
        <dbReference type="ARBA" id="ARBA00029467"/>
    </source>
</evidence>
<evidence type="ECO:0000256" key="7">
    <source>
        <dbReference type="SAM" id="Phobius"/>
    </source>
</evidence>
<feature type="transmembrane region" description="Helical" evidence="7">
    <location>
        <begin position="125"/>
        <end position="148"/>
    </location>
</feature>
<dbReference type="STRING" id="3469.A0A4Y7JGL4"/>
<comment type="subcellular location">
    <subcellularLocation>
        <location evidence="1">Endomembrane system</location>
        <topology evidence="1">Multi-pass membrane protein</topology>
    </subcellularLocation>
</comment>
<accession>A0A4Y7JGL4</accession>
<evidence type="ECO:0000256" key="3">
    <source>
        <dbReference type="ARBA" id="ARBA00022729"/>
    </source>
</evidence>
<feature type="transmembrane region" description="Helical" evidence="7">
    <location>
        <begin position="48"/>
        <end position="68"/>
    </location>
</feature>
<keyword evidence="10" id="KW-1185">Reference proteome</keyword>
<dbReference type="Gramene" id="RZC58938">
    <property type="protein sequence ID" value="RZC58938"/>
    <property type="gene ID" value="C5167_006247"/>
</dbReference>
<keyword evidence="4 7" id="KW-1133">Transmembrane helix</keyword>
<dbReference type="AlphaFoldDB" id="A0A4Y7JGL4"/>
<gene>
    <name evidence="9" type="ORF">C5167_006247</name>
</gene>
<evidence type="ECO:0000256" key="4">
    <source>
        <dbReference type="ARBA" id="ARBA00022989"/>
    </source>
</evidence>
<evidence type="ECO:0000256" key="1">
    <source>
        <dbReference type="ARBA" id="ARBA00004127"/>
    </source>
</evidence>
<dbReference type="Pfam" id="PF06749">
    <property type="entry name" value="DUF1218"/>
    <property type="match status" value="1"/>
</dbReference>
<keyword evidence="3 8" id="KW-0732">Signal</keyword>
<evidence type="ECO:0000256" key="2">
    <source>
        <dbReference type="ARBA" id="ARBA00022692"/>
    </source>
</evidence>
<organism evidence="9 10">
    <name type="scientific">Papaver somniferum</name>
    <name type="common">Opium poppy</name>
    <dbReference type="NCBI Taxonomy" id="3469"/>
    <lineage>
        <taxon>Eukaryota</taxon>
        <taxon>Viridiplantae</taxon>
        <taxon>Streptophyta</taxon>
        <taxon>Embryophyta</taxon>
        <taxon>Tracheophyta</taxon>
        <taxon>Spermatophyta</taxon>
        <taxon>Magnoliopsida</taxon>
        <taxon>Ranunculales</taxon>
        <taxon>Papaveraceae</taxon>
        <taxon>Papaveroideae</taxon>
        <taxon>Papaver</taxon>
    </lineage>
</organism>
<dbReference type="InterPro" id="IPR052222">
    <property type="entry name" value="DESIGUAL"/>
</dbReference>
<keyword evidence="5 7" id="KW-0472">Membrane</keyword>
<evidence type="ECO:0008006" key="11">
    <source>
        <dbReference type="Google" id="ProtNLM"/>
    </source>
</evidence>
<feature type="signal peptide" evidence="8">
    <location>
        <begin position="1"/>
        <end position="22"/>
    </location>
</feature>
<sequence>MERRLLICMVVMFLGLLSAALAFGAEFKRIKLSEIDCFASGKCTYPRTPAFALGLTAFLVLMIAHVIINAAAGCNCRDKLCSLPIAVCAIFSWLMSACASVYLIGGSVANDRHTMDVLYYEVVEPLLFAKGAIVGLVSVIAGVVYYLTISSIKHMNQMVTPVNADNHGNIAMAQPQVPAQMAQP</sequence>
<dbReference type="OMA" id="HTLGFCA"/>
<keyword evidence="2 7" id="KW-0812">Transmembrane</keyword>
<reference evidence="9 10" key="1">
    <citation type="journal article" date="2018" name="Science">
        <title>The opium poppy genome and morphinan production.</title>
        <authorList>
            <person name="Guo L."/>
            <person name="Winzer T."/>
            <person name="Yang X."/>
            <person name="Li Y."/>
            <person name="Ning Z."/>
            <person name="He Z."/>
            <person name="Teodor R."/>
            <person name="Lu Y."/>
            <person name="Bowser T.A."/>
            <person name="Graham I.A."/>
            <person name="Ye K."/>
        </authorList>
    </citation>
    <scope>NUCLEOTIDE SEQUENCE [LARGE SCALE GENOMIC DNA]</scope>
    <source>
        <strain evidence="10">cv. HN1</strain>
        <tissue evidence="9">Leaves</tissue>
    </source>
</reference>
<evidence type="ECO:0000256" key="5">
    <source>
        <dbReference type="ARBA" id="ARBA00023136"/>
    </source>
</evidence>
<feature type="transmembrane region" description="Helical" evidence="7">
    <location>
        <begin position="80"/>
        <end position="105"/>
    </location>
</feature>
<feature type="chain" id="PRO_5021477189" description="CASP-like protein" evidence="8">
    <location>
        <begin position="23"/>
        <end position="184"/>
    </location>
</feature>
<evidence type="ECO:0000313" key="10">
    <source>
        <dbReference type="Proteomes" id="UP000316621"/>
    </source>
</evidence>
<dbReference type="Proteomes" id="UP000316621">
    <property type="component" value="Chromosome 4"/>
</dbReference>
<evidence type="ECO:0000313" key="9">
    <source>
        <dbReference type="EMBL" id="RZC58938.1"/>
    </source>
</evidence>
<evidence type="ECO:0000256" key="8">
    <source>
        <dbReference type="SAM" id="SignalP"/>
    </source>
</evidence>